<accession>A0A538TTJ3</accession>
<sequence>MVQTPLSQMTDEQKLMLFEYVPLGVTLPQVKGVAPGLGTPRVEGFPARGLADAEVALDVLGYHTRAEFNFRNDTLYAVNFGPLVLPADSGDSLFDNLNKFYTGRFGSPLVDDGQDSPYFVKSRFWRTSSGEVGVSNSLDDGQRILGWGYQPALNTKDALVPSNAVVTAEGVPGVPGLKGLSEGSRDRKGRQRAAPPRVVTRGGALYFVGVVRLGRAGSFVGLVVKRQVFYLLS</sequence>
<gene>
    <name evidence="2" type="ORF">E6K79_01290</name>
</gene>
<proteinExistence type="predicted"/>
<dbReference type="EMBL" id="VBOZ01000007">
    <property type="protein sequence ID" value="TMQ66914.1"/>
    <property type="molecule type" value="Genomic_DNA"/>
</dbReference>
<protein>
    <submittedName>
        <fullName evidence="2">Uncharacterized protein</fullName>
    </submittedName>
</protein>
<feature type="region of interest" description="Disordered" evidence="1">
    <location>
        <begin position="176"/>
        <end position="195"/>
    </location>
</feature>
<dbReference type="AlphaFoldDB" id="A0A538TTJ3"/>
<comment type="caution">
    <text evidence="2">The sequence shown here is derived from an EMBL/GenBank/DDBJ whole genome shotgun (WGS) entry which is preliminary data.</text>
</comment>
<evidence type="ECO:0000313" key="2">
    <source>
        <dbReference type="EMBL" id="TMQ66914.1"/>
    </source>
</evidence>
<organism evidence="2 3">
    <name type="scientific">Eiseniibacteriota bacterium</name>
    <dbReference type="NCBI Taxonomy" id="2212470"/>
    <lineage>
        <taxon>Bacteria</taxon>
        <taxon>Candidatus Eiseniibacteriota</taxon>
    </lineage>
</organism>
<evidence type="ECO:0000313" key="3">
    <source>
        <dbReference type="Proteomes" id="UP000317691"/>
    </source>
</evidence>
<name>A0A538TTJ3_UNCEI</name>
<reference evidence="2 3" key="1">
    <citation type="journal article" date="2019" name="Nat. Microbiol.">
        <title>Mediterranean grassland soil C-N compound turnover is dependent on rainfall and depth, and is mediated by genomically divergent microorganisms.</title>
        <authorList>
            <person name="Diamond S."/>
            <person name="Andeer P.F."/>
            <person name="Li Z."/>
            <person name="Crits-Christoph A."/>
            <person name="Burstein D."/>
            <person name="Anantharaman K."/>
            <person name="Lane K.R."/>
            <person name="Thomas B.C."/>
            <person name="Pan C."/>
            <person name="Northen T.R."/>
            <person name="Banfield J.F."/>
        </authorList>
    </citation>
    <scope>NUCLEOTIDE SEQUENCE [LARGE SCALE GENOMIC DNA]</scope>
    <source>
        <strain evidence="2">WS_9</strain>
    </source>
</reference>
<evidence type="ECO:0000256" key="1">
    <source>
        <dbReference type="SAM" id="MobiDB-lite"/>
    </source>
</evidence>
<dbReference type="Proteomes" id="UP000317691">
    <property type="component" value="Unassembled WGS sequence"/>
</dbReference>